<evidence type="ECO:0008006" key="3">
    <source>
        <dbReference type="Google" id="ProtNLM"/>
    </source>
</evidence>
<gene>
    <name evidence="1" type="ORF">LF1_35270</name>
</gene>
<protein>
    <recommendedName>
        <fullName evidence="3">Class I SAM-dependent methyltransferase</fullName>
    </recommendedName>
</protein>
<dbReference type="Gene3D" id="3.40.50.150">
    <property type="entry name" value="Vaccinia Virus protein VP39"/>
    <property type="match status" value="1"/>
</dbReference>
<organism evidence="1 2">
    <name type="scientific">Rubripirellula obstinata</name>
    <dbReference type="NCBI Taxonomy" id="406547"/>
    <lineage>
        <taxon>Bacteria</taxon>
        <taxon>Pseudomonadati</taxon>
        <taxon>Planctomycetota</taxon>
        <taxon>Planctomycetia</taxon>
        <taxon>Pirellulales</taxon>
        <taxon>Pirellulaceae</taxon>
        <taxon>Rubripirellula</taxon>
    </lineage>
</organism>
<dbReference type="EMBL" id="VRLW01000001">
    <property type="protein sequence ID" value="KAA1260985.1"/>
    <property type="molecule type" value="Genomic_DNA"/>
</dbReference>
<dbReference type="OrthoDB" id="5329963at2"/>
<accession>A0A5B1CM59</accession>
<dbReference type="InterPro" id="IPR029063">
    <property type="entry name" value="SAM-dependent_MTases_sf"/>
</dbReference>
<proteinExistence type="predicted"/>
<evidence type="ECO:0000313" key="1">
    <source>
        <dbReference type="EMBL" id="KAA1260985.1"/>
    </source>
</evidence>
<dbReference type="AlphaFoldDB" id="A0A5B1CM59"/>
<comment type="caution">
    <text evidence="1">The sequence shown here is derived from an EMBL/GenBank/DDBJ whole genome shotgun (WGS) entry which is preliminary data.</text>
</comment>
<dbReference type="SUPFAM" id="SSF53335">
    <property type="entry name" value="S-adenosyl-L-methionine-dependent methyltransferases"/>
    <property type="match status" value="1"/>
</dbReference>
<reference evidence="1 2" key="1">
    <citation type="submission" date="2019-08" db="EMBL/GenBank/DDBJ databases">
        <title>Deep-cultivation of Planctomycetes and their phenomic and genomic characterization uncovers novel biology.</title>
        <authorList>
            <person name="Wiegand S."/>
            <person name="Jogler M."/>
            <person name="Boedeker C."/>
            <person name="Pinto D."/>
            <person name="Vollmers J."/>
            <person name="Rivas-Marin E."/>
            <person name="Kohn T."/>
            <person name="Peeters S.H."/>
            <person name="Heuer A."/>
            <person name="Rast P."/>
            <person name="Oberbeckmann S."/>
            <person name="Bunk B."/>
            <person name="Jeske O."/>
            <person name="Meyerdierks A."/>
            <person name="Storesund J.E."/>
            <person name="Kallscheuer N."/>
            <person name="Luecker S."/>
            <person name="Lage O.M."/>
            <person name="Pohl T."/>
            <person name="Merkel B.J."/>
            <person name="Hornburger P."/>
            <person name="Mueller R.-W."/>
            <person name="Bruemmer F."/>
            <person name="Labrenz M."/>
            <person name="Spormann A.M."/>
            <person name="Op Den Camp H."/>
            <person name="Overmann J."/>
            <person name="Amann R."/>
            <person name="Jetten M.S.M."/>
            <person name="Mascher T."/>
            <person name="Medema M.H."/>
            <person name="Devos D.P."/>
            <person name="Kaster A.-K."/>
            <person name="Ovreas L."/>
            <person name="Rohde M."/>
            <person name="Galperin M.Y."/>
            <person name="Jogler C."/>
        </authorList>
    </citation>
    <scope>NUCLEOTIDE SEQUENCE [LARGE SCALE GENOMIC DNA]</scope>
    <source>
        <strain evidence="1 2">LF1</strain>
    </source>
</reference>
<dbReference type="Proteomes" id="UP000322699">
    <property type="component" value="Unassembled WGS sequence"/>
</dbReference>
<dbReference type="RefSeq" id="WP_068264877.1">
    <property type="nucleotide sequence ID" value="NZ_LWSK01000071.1"/>
</dbReference>
<evidence type="ECO:0000313" key="2">
    <source>
        <dbReference type="Proteomes" id="UP000322699"/>
    </source>
</evidence>
<sequence>MGTVQFGAPKESILYLRDAMGLTTLVEGGTYQGGTAKWAAGCFDQVFTIENSPEMYRIAEQNLSGISNITMLQGDSRQHLPTIVSKNDNMIYWLDAHWSGGVTYGQDDECPLLEELEIVFASERNHVVLIDDARLFLAPPPSPHRRENWPTLLEITRALPDGWDCLCHDDVLAITPNSIQAEYRDFMQRQITESAKEQKVAKPNMLRRLRDKVTS</sequence>
<name>A0A5B1CM59_9BACT</name>
<keyword evidence="2" id="KW-1185">Reference proteome</keyword>